<keyword evidence="2" id="KW-0472">Membrane</keyword>
<accession>A0A9X6PN79</accession>
<dbReference type="AlphaFoldDB" id="A0A9X6PN79"/>
<dbReference type="Proteomes" id="UP000195087">
    <property type="component" value="Unassembled WGS sequence"/>
</dbReference>
<reference evidence="3 4" key="1">
    <citation type="submission" date="2016-10" db="EMBL/GenBank/DDBJ databases">
        <title>Comparative genomics of Bacillus thuringiensis reveals a path to pathogens against multiple invertebrate hosts.</title>
        <authorList>
            <person name="Zheng J."/>
            <person name="Gao Q."/>
            <person name="Liu H."/>
            <person name="Peng D."/>
            <person name="Ruan L."/>
            <person name="Sun M."/>
        </authorList>
    </citation>
    <scope>NUCLEOTIDE SEQUENCE [LARGE SCALE GENOMIC DNA]</scope>
    <source>
        <strain evidence="3">BGSC 4W1</strain>
    </source>
</reference>
<gene>
    <name evidence="3" type="ORF">BK769_29435</name>
</gene>
<feature type="compositionally biased region" description="Basic and acidic residues" evidence="1">
    <location>
        <begin position="86"/>
        <end position="169"/>
    </location>
</feature>
<keyword evidence="2" id="KW-0812">Transmembrane</keyword>
<dbReference type="EMBL" id="NFEH01000122">
    <property type="protein sequence ID" value="OTZ67543.1"/>
    <property type="molecule type" value="Genomic_DNA"/>
</dbReference>
<comment type="caution">
    <text evidence="3">The sequence shown here is derived from an EMBL/GenBank/DDBJ whole genome shotgun (WGS) entry which is preliminary data.</text>
</comment>
<sequence length="318" mass="35727">MFTALMFLFLLASILSVIALIIGLIKPGKVVRFGNTKTRGRVILIFLPVLFISFILASLFASKSITPEERVAIDKKRAEEKVLKENQEKEKVEKEKEKKANEQEKKAQEKEEQEKAKQAKEEKKAAEEKRKQDEAHQKAEKEAKEKAEAAEKEKQQKEKKESIPDKDKQLPATQSNKISVKAGLGDTEENFVKEYGSNKGSASIARFANDYILAMFLEGRANNITLQFSQSGKQSHSLSDVMTEVKNILPVDAIEKERYTDTQDPEREIITFTSEILKNSVPETAFLGDESGTCMAIIRKGLNEEYISVVIALGNSNP</sequence>
<feature type="transmembrane region" description="Helical" evidence="2">
    <location>
        <begin position="43"/>
        <end position="61"/>
    </location>
</feature>
<evidence type="ECO:0000256" key="2">
    <source>
        <dbReference type="SAM" id="Phobius"/>
    </source>
</evidence>
<feature type="region of interest" description="Disordered" evidence="1">
    <location>
        <begin position="86"/>
        <end position="181"/>
    </location>
</feature>
<proteinExistence type="predicted"/>
<evidence type="ECO:0000256" key="1">
    <source>
        <dbReference type="SAM" id="MobiDB-lite"/>
    </source>
</evidence>
<name>A0A9X6PN79_BACUK</name>
<evidence type="ECO:0000313" key="4">
    <source>
        <dbReference type="Proteomes" id="UP000195087"/>
    </source>
</evidence>
<dbReference type="RefSeq" id="WP_086392604.1">
    <property type="nucleotide sequence ID" value="NZ_PGDY01000125.1"/>
</dbReference>
<organism evidence="3 4">
    <name type="scientific">Bacillus thuringiensis serovar kumamotoensis</name>
    <dbReference type="NCBI Taxonomy" id="132267"/>
    <lineage>
        <taxon>Bacteria</taxon>
        <taxon>Bacillati</taxon>
        <taxon>Bacillota</taxon>
        <taxon>Bacilli</taxon>
        <taxon>Bacillales</taxon>
        <taxon>Bacillaceae</taxon>
        <taxon>Bacillus</taxon>
        <taxon>Bacillus cereus group</taxon>
    </lineage>
</organism>
<evidence type="ECO:0000313" key="3">
    <source>
        <dbReference type="EMBL" id="OTZ67543.1"/>
    </source>
</evidence>
<protein>
    <submittedName>
        <fullName evidence="3">Uncharacterized protein</fullName>
    </submittedName>
</protein>
<keyword evidence="2" id="KW-1133">Transmembrane helix</keyword>